<feature type="binding site" evidence="7 8">
    <location>
        <position position="127"/>
    </location>
    <ligand>
        <name>S-adenosyl-L-methionine</name>
        <dbReference type="ChEBI" id="CHEBI:59789"/>
    </ligand>
</feature>
<accession>A0A927JBB4</accession>
<evidence type="ECO:0000256" key="3">
    <source>
        <dbReference type="ARBA" id="ARBA00022603"/>
    </source>
</evidence>
<gene>
    <name evidence="7 10" type="primary">rsmA</name>
    <name evidence="7" type="synonym">ksgA</name>
    <name evidence="10" type="ORF">HT102_06620</name>
</gene>
<feature type="binding site" evidence="7 8">
    <location>
        <position position="75"/>
    </location>
    <ligand>
        <name>S-adenosyl-L-methionine</name>
        <dbReference type="ChEBI" id="CHEBI:59789"/>
    </ligand>
</feature>
<dbReference type="AlphaFoldDB" id="A0A927JBB4"/>
<dbReference type="NCBIfam" id="TIGR00755">
    <property type="entry name" value="ksgA"/>
    <property type="match status" value="1"/>
</dbReference>
<dbReference type="SUPFAM" id="SSF53335">
    <property type="entry name" value="S-adenosyl-L-methionine-dependent methyltransferases"/>
    <property type="match status" value="1"/>
</dbReference>
<evidence type="ECO:0000256" key="2">
    <source>
        <dbReference type="ARBA" id="ARBA00022552"/>
    </source>
</evidence>
<dbReference type="GO" id="GO:0052908">
    <property type="term" value="F:16S rRNA (adenine(1518)-N(6)/adenine(1519)-N(6))-dimethyltransferase activity"/>
    <property type="evidence" value="ECO:0007669"/>
    <property type="project" value="UniProtKB-EC"/>
</dbReference>
<sequence length="304" mass="32023">MNLLGPADIRVLAEQLGLRPTKQWGQNFVHDANTVRRIVTSAAVAPGETVLEVGPGLGSLTLALIAAGHPVVAVEIDPALAEQLPETLAARAPSHVDRLAVVQADALRVRRDDLPEGSRDPAAIVANLPYNVAVPVILHLLAELPSVQTVLVMVQAEVADRLAAPPGSRTYGVPSAKAAYYGEVRRAGSVGRAVFWPAPNVDSGLVRITRHAAPPWSMEPAQRRAVFTLIDAAFAQRRKTLRSALAGWAGSAQEAERILRSAGIEPSERGEKLGIAEFVRIASVAAAGATPPRDPGRDAPPSAD</sequence>
<proteinExistence type="inferred from homology"/>
<feature type="binding site" evidence="7 8">
    <location>
        <position position="27"/>
    </location>
    <ligand>
        <name>S-adenosyl-L-methionine</name>
        <dbReference type="ChEBI" id="CHEBI:59789"/>
    </ligand>
</feature>
<dbReference type="PANTHER" id="PTHR11727:SF7">
    <property type="entry name" value="DIMETHYLADENOSINE TRANSFERASE-RELATED"/>
    <property type="match status" value="1"/>
</dbReference>
<evidence type="ECO:0000256" key="8">
    <source>
        <dbReference type="PROSITE-ProRule" id="PRU01026"/>
    </source>
</evidence>
<dbReference type="Gene3D" id="1.10.8.100">
    <property type="entry name" value="Ribosomal RNA adenine dimethylase-like, domain 2"/>
    <property type="match status" value="1"/>
</dbReference>
<dbReference type="Gene3D" id="3.40.50.150">
    <property type="entry name" value="Vaccinia Virus protein VP39"/>
    <property type="match status" value="1"/>
</dbReference>
<dbReference type="CDD" id="cd02440">
    <property type="entry name" value="AdoMet_MTases"/>
    <property type="match status" value="1"/>
</dbReference>
<keyword evidence="6 7" id="KW-0694">RNA-binding</keyword>
<comment type="function">
    <text evidence="7">Specifically dimethylates two adjacent adenosines (A1518 and A1519) in the loop of a conserved hairpin near the 3'-end of 16S rRNA in the 30S particle. May play a critical role in biogenesis of 30S subunits.</text>
</comment>
<evidence type="ECO:0000259" key="9">
    <source>
        <dbReference type="SMART" id="SM00650"/>
    </source>
</evidence>
<dbReference type="GO" id="GO:0003723">
    <property type="term" value="F:RNA binding"/>
    <property type="evidence" value="ECO:0007669"/>
    <property type="project" value="UniProtKB-UniRule"/>
</dbReference>
<dbReference type="EC" id="2.1.1.182" evidence="7"/>
<dbReference type="FunFam" id="3.40.50.150:FF:000023">
    <property type="entry name" value="Ribosomal RNA small subunit methyltransferase A"/>
    <property type="match status" value="1"/>
</dbReference>
<feature type="binding site" evidence="7 8">
    <location>
        <position position="29"/>
    </location>
    <ligand>
        <name>S-adenosyl-L-methionine</name>
        <dbReference type="ChEBI" id="CHEBI:59789"/>
    </ligand>
</feature>
<dbReference type="InterPro" id="IPR029063">
    <property type="entry name" value="SAM-dependent_MTases_sf"/>
</dbReference>
<reference evidence="10" key="1">
    <citation type="submission" date="2020-09" db="EMBL/GenBank/DDBJ databases">
        <title>Hoyosella lacisalsi sp. nov., a halotolerant actinobacterium isolated from soil of Lake Gudzhirganskoe.</title>
        <authorList>
            <person name="Yang Q."/>
            <person name="Guo P.Y."/>
            <person name="Liu S.W."/>
            <person name="Li F.N."/>
            <person name="Sun C.H."/>
        </authorList>
    </citation>
    <scope>NUCLEOTIDE SEQUENCE</scope>
    <source>
        <strain evidence="10">G463</strain>
    </source>
</reference>
<evidence type="ECO:0000313" key="11">
    <source>
        <dbReference type="Proteomes" id="UP000642993"/>
    </source>
</evidence>
<dbReference type="PROSITE" id="PS51689">
    <property type="entry name" value="SAM_RNA_A_N6_MT"/>
    <property type="match status" value="1"/>
</dbReference>
<dbReference type="SMART" id="SM00650">
    <property type="entry name" value="rADc"/>
    <property type="match status" value="1"/>
</dbReference>
<dbReference type="PROSITE" id="PS01131">
    <property type="entry name" value="RRNA_A_DIMETH"/>
    <property type="match status" value="1"/>
</dbReference>
<keyword evidence="5 7" id="KW-0949">S-adenosyl-L-methionine</keyword>
<dbReference type="InterPro" id="IPR020598">
    <property type="entry name" value="rRNA_Ade_methylase_Trfase_N"/>
</dbReference>
<evidence type="ECO:0000256" key="6">
    <source>
        <dbReference type="ARBA" id="ARBA00022884"/>
    </source>
</evidence>
<dbReference type="RefSeq" id="WP_192038618.1">
    <property type="nucleotide sequence ID" value="NZ_JACYWE010000003.1"/>
</dbReference>
<evidence type="ECO:0000256" key="5">
    <source>
        <dbReference type="ARBA" id="ARBA00022691"/>
    </source>
</evidence>
<dbReference type="Pfam" id="PF00398">
    <property type="entry name" value="RrnaAD"/>
    <property type="match status" value="1"/>
</dbReference>
<keyword evidence="11" id="KW-1185">Reference proteome</keyword>
<keyword evidence="2 7" id="KW-0698">rRNA processing</keyword>
<dbReference type="EMBL" id="JACYWE010000003">
    <property type="protein sequence ID" value="MBD8506153.1"/>
    <property type="molecule type" value="Genomic_DNA"/>
</dbReference>
<keyword evidence="1 7" id="KW-0963">Cytoplasm</keyword>
<dbReference type="InterPro" id="IPR020596">
    <property type="entry name" value="rRNA_Ade_Mease_Trfase_CS"/>
</dbReference>
<keyword evidence="3 7" id="KW-0489">Methyltransferase</keyword>
<dbReference type="InterPro" id="IPR001737">
    <property type="entry name" value="KsgA/Erm"/>
</dbReference>
<comment type="caution">
    <text evidence="10">The sequence shown here is derived from an EMBL/GenBank/DDBJ whole genome shotgun (WGS) entry which is preliminary data.</text>
</comment>
<organism evidence="10 11">
    <name type="scientific">Lolliginicoccus lacisalsi</name>
    <dbReference type="NCBI Taxonomy" id="2742202"/>
    <lineage>
        <taxon>Bacteria</taxon>
        <taxon>Bacillati</taxon>
        <taxon>Actinomycetota</taxon>
        <taxon>Actinomycetes</taxon>
        <taxon>Mycobacteriales</taxon>
        <taxon>Hoyosellaceae</taxon>
        <taxon>Lolliginicoccus</taxon>
    </lineage>
</organism>
<comment type="similarity">
    <text evidence="7">Belongs to the class I-like SAM-binding methyltransferase superfamily. rRNA adenine N(6)-methyltransferase family. RsmA subfamily.</text>
</comment>
<protein>
    <recommendedName>
        <fullName evidence="7">Ribosomal RNA small subunit methyltransferase A</fullName>
        <ecNumber evidence="7">2.1.1.182</ecNumber>
    </recommendedName>
    <alternativeName>
        <fullName evidence="7">16S rRNA (adenine(1518)-N(6)/adenine(1519)-N(6))-dimethyltransferase</fullName>
    </alternativeName>
    <alternativeName>
        <fullName evidence="7">16S rRNA dimethyladenosine transferase</fullName>
    </alternativeName>
    <alternativeName>
        <fullName evidence="7">16S rRNA dimethylase</fullName>
    </alternativeName>
    <alternativeName>
        <fullName evidence="7">S-adenosylmethionine-6-N', N'-adenosyl(rRNA) dimethyltransferase</fullName>
    </alternativeName>
</protein>
<dbReference type="FunFam" id="1.10.8.100:FF:000003">
    <property type="entry name" value="Ribosomal RNA small subunit methyltransferase A"/>
    <property type="match status" value="1"/>
</dbReference>
<dbReference type="PANTHER" id="PTHR11727">
    <property type="entry name" value="DIMETHYLADENOSINE TRANSFERASE"/>
    <property type="match status" value="1"/>
</dbReference>
<evidence type="ECO:0000256" key="4">
    <source>
        <dbReference type="ARBA" id="ARBA00022679"/>
    </source>
</evidence>
<dbReference type="InterPro" id="IPR011530">
    <property type="entry name" value="rRNA_adenine_dimethylase"/>
</dbReference>
<evidence type="ECO:0000256" key="7">
    <source>
        <dbReference type="HAMAP-Rule" id="MF_00607"/>
    </source>
</evidence>
<comment type="catalytic activity">
    <reaction evidence="7">
        <text>adenosine(1518)/adenosine(1519) in 16S rRNA + 4 S-adenosyl-L-methionine = N(6)-dimethyladenosine(1518)/N(6)-dimethyladenosine(1519) in 16S rRNA + 4 S-adenosyl-L-homocysteine + 4 H(+)</text>
        <dbReference type="Rhea" id="RHEA:19609"/>
        <dbReference type="Rhea" id="RHEA-COMP:10232"/>
        <dbReference type="Rhea" id="RHEA-COMP:10233"/>
        <dbReference type="ChEBI" id="CHEBI:15378"/>
        <dbReference type="ChEBI" id="CHEBI:57856"/>
        <dbReference type="ChEBI" id="CHEBI:59789"/>
        <dbReference type="ChEBI" id="CHEBI:74411"/>
        <dbReference type="ChEBI" id="CHEBI:74493"/>
        <dbReference type="EC" id="2.1.1.182"/>
    </reaction>
</comment>
<feature type="binding site" evidence="7 8">
    <location>
        <position position="54"/>
    </location>
    <ligand>
        <name>S-adenosyl-L-methionine</name>
        <dbReference type="ChEBI" id="CHEBI:59789"/>
    </ligand>
</feature>
<name>A0A927JBB4_9ACTN</name>
<evidence type="ECO:0000313" key="10">
    <source>
        <dbReference type="EMBL" id="MBD8506153.1"/>
    </source>
</evidence>
<keyword evidence="4 7" id="KW-0808">Transferase</keyword>
<dbReference type="InterPro" id="IPR023165">
    <property type="entry name" value="rRNA_Ade_diMease-like_C"/>
</dbReference>
<feature type="domain" description="Ribosomal RNA adenine methylase transferase N-terminal" evidence="9">
    <location>
        <begin position="34"/>
        <end position="212"/>
    </location>
</feature>
<dbReference type="GO" id="GO:0005829">
    <property type="term" value="C:cytosol"/>
    <property type="evidence" value="ECO:0007669"/>
    <property type="project" value="TreeGrafter"/>
</dbReference>
<comment type="subcellular location">
    <subcellularLocation>
        <location evidence="7">Cytoplasm</location>
    </subcellularLocation>
</comment>
<evidence type="ECO:0000256" key="1">
    <source>
        <dbReference type="ARBA" id="ARBA00022490"/>
    </source>
</evidence>
<dbReference type="HAMAP" id="MF_00607">
    <property type="entry name" value="16SrRNA_methyltr_A"/>
    <property type="match status" value="1"/>
</dbReference>
<dbReference type="Proteomes" id="UP000642993">
    <property type="component" value="Unassembled WGS sequence"/>
</dbReference>
<feature type="binding site" evidence="7 8">
    <location>
        <position position="105"/>
    </location>
    <ligand>
        <name>S-adenosyl-L-methionine</name>
        <dbReference type="ChEBI" id="CHEBI:59789"/>
    </ligand>
</feature>